<comment type="caution">
    <text evidence="2">The sequence shown here is derived from an EMBL/GenBank/DDBJ whole genome shotgun (WGS) entry which is preliminary data.</text>
</comment>
<dbReference type="InterPro" id="IPR041657">
    <property type="entry name" value="HTH_17"/>
</dbReference>
<name>A0A415FLI3_BIFAD</name>
<dbReference type="EMBL" id="QRNG01000026">
    <property type="protein sequence ID" value="RHK23747.1"/>
    <property type="molecule type" value="Genomic_DNA"/>
</dbReference>
<dbReference type="Proteomes" id="UP000285262">
    <property type="component" value="Unassembled WGS sequence"/>
</dbReference>
<dbReference type="AlphaFoldDB" id="A0A415FLI3"/>
<keyword evidence="2" id="KW-0238">DNA-binding</keyword>
<proteinExistence type="predicted"/>
<accession>A0A415FLI3</accession>
<dbReference type="RefSeq" id="WP_151263668.1">
    <property type="nucleotide sequence ID" value="NZ_JAASHG010000001.1"/>
</dbReference>
<dbReference type="GO" id="GO:0003677">
    <property type="term" value="F:DNA binding"/>
    <property type="evidence" value="ECO:0007669"/>
    <property type="project" value="UniProtKB-KW"/>
</dbReference>
<sequence>MNNEKPYVPIEHRPLLGVTEAEALTGIPAKIIRANIRAGRLAARMADSTTMRIRRADLDEWLDLLPAWHA</sequence>
<evidence type="ECO:0000313" key="3">
    <source>
        <dbReference type="Proteomes" id="UP000285262"/>
    </source>
</evidence>
<reference evidence="2 3" key="1">
    <citation type="submission" date="2018-08" db="EMBL/GenBank/DDBJ databases">
        <title>A genome reference for cultivated species of the human gut microbiota.</title>
        <authorList>
            <person name="Zou Y."/>
            <person name="Xue W."/>
            <person name="Luo G."/>
        </authorList>
    </citation>
    <scope>NUCLEOTIDE SEQUENCE [LARGE SCALE GENOMIC DNA]</scope>
    <source>
        <strain evidence="2 3">AF45-19</strain>
    </source>
</reference>
<protein>
    <submittedName>
        <fullName evidence="2">DNA-binding protein</fullName>
    </submittedName>
</protein>
<evidence type="ECO:0000259" key="1">
    <source>
        <dbReference type="Pfam" id="PF12728"/>
    </source>
</evidence>
<gene>
    <name evidence="2" type="ORF">DW072_09465</name>
</gene>
<dbReference type="Pfam" id="PF12728">
    <property type="entry name" value="HTH_17"/>
    <property type="match status" value="1"/>
</dbReference>
<feature type="domain" description="Helix-turn-helix" evidence="1">
    <location>
        <begin position="15"/>
        <end position="62"/>
    </location>
</feature>
<evidence type="ECO:0000313" key="2">
    <source>
        <dbReference type="EMBL" id="RHK23747.1"/>
    </source>
</evidence>
<organism evidence="2 3">
    <name type="scientific">Bifidobacterium adolescentis</name>
    <dbReference type="NCBI Taxonomy" id="1680"/>
    <lineage>
        <taxon>Bacteria</taxon>
        <taxon>Bacillati</taxon>
        <taxon>Actinomycetota</taxon>
        <taxon>Actinomycetes</taxon>
        <taxon>Bifidobacteriales</taxon>
        <taxon>Bifidobacteriaceae</taxon>
        <taxon>Bifidobacterium</taxon>
    </lineage>
</organism>